<dbReference type="RefSeq" id="XP_007389277.1">
    <property type="nucleotide sequence ID" value="XM_007389215.1"/>
</dbReference>
<dbReference type="GO" id="GO:0012505">
    <property type="term" value="C:endomembrane system"/>
    <property type="evidence" value="ECO:0007669"/>
    <property type="project" value="UniProtKB-SubCell"/>
</dbReference>
<dbReference type="AlphaFoldDB" id="R7RZG1"/>
<organism evidence="7 8">
    <name type="scientific">Punctularia strigosozonata (strain HHB-11173)</name>
    <name type="common">White-rot fungus</name>
    <dbReference type="NCBI Taxonomy" id="741275"/>
    <lineage>
        <taxon>Eukaryota</taxon>
        <taxon>Fungi</taxon>
        <taxon>Dikarya</taxon>
        <taxon>Basidiomycota</taxon>
        <taxon>Agaricomycotina</taxon>
        <taxon>Agaricomycetes</taxon>
        <taxon>Corticiales</taxon>
        <taxon>Punctulariaceae</taxon>
        <taxon>Punctularia</taxon>
    </lineage>
</organism>
<evidence type="ECO:0000256" key="3">
    <source>
        <dbReference type="ARBA" id="ARBA00022692"/>
    </source>
</evidence>
<sequence length="90" mass="9767">MFAQLLLVLASLSLIHDLSHIKAIGKSEGTLPSDVVIEAIVSLVLATMGASMRTPTLKEITWASEMKTRTVEEMDTRIGFVPWGQTTANP</sequence>
<dbReference type="OMA" id="NILFEHE"/>
<dbReference type="KEGG" id="psq:PUNSTDRAFT_78103"/>
<keyword evidence="3" id="KW-0812">Transmembrane</keyword>
<evidence type="ECO:0000256" key="4">
    <source>
        <dbReference type="ARBA" id="ARBA00022989"/>
    </source>
</evidence>
<keyword evidence="8" id="KW-1185">Reference proteome</keyword>
<feature type="signal peptide" evidence="6">
    <location>
        <begin position="1"/>
        <end position="17"/>
    </location>
</feature>
<dbReference type="Pfam" id="PF10270">
    <property type="entry name" value="MMgT"/>
    <property type="match status" value="1"/>
</dbReference>
<keyword evidence="6" id="KW-0732">Signal</keyword>
<proteinExistence type="inferred from homology"/>
<protein>
    <submittedName>
        <fullName evidence="7">Uncharacterized protein</fullName>
    </submittedName>
</protein>
<keyword evidence="4" id="KW-1133">Transmembrane helix</keyword>
<dbReference type="InterPro" id="IPR018937">
    <property type="entry name" value="MMgT"/>
</dbReference>
<comment type="subcellular location">
    <subcellularLocation>
        <location evidence="1">Endomembrane system</location>
        <topology evidence="1">Multi-pass membrane protein</topology>
    </subcellularLocation>
</comment>
<dbReference type="Proteomes" id="UP000054196">
    <property type="component" value="Unassembled WGS sequence"/>
</dbReference>
<dbReference type="HOGENOM" id="CLU_122437_2_0_1"/>
<reference evidence="8" key="1">
    <citation type="journal article" date="2012" name="Science">
        <title>The Paleozoic origin of enzymatic lignin decomposition reconstructed from 31 fungal genomes.</title>
        <authorList>
            <person name="Floudas D."/>
            <person name="Binder M."/>
            <person name="Riley R."/>
            <person name="Barry K."/>
            <person name="Blanchette R.A."/>
            <person name="Henrissat B."/>
            <person name="Martinez A.T."/>
            <person name="Otillar R."/>
            <person name="Spatafora J.W."/>
            <person name="Yadav J.S."/>
            <person name="Aerts A."/>
            <person name="Benoit I."/>
            <person name="Boyd A."/>
            <person name="Carlson A."/>
            <person name="Copeland A."/>
            <person name="Coutinho P.M."/>
            <person name="de Vries R.P."/>
            <person name="Ferreira P."/>
            <person name="Findley K."/>
            <person name="Foster B."/>
            <person name="Gaskell J."/>
            <person name="Glotzer D."/>
            <person name="Gorecki P."/>
            <person name="Heitman J."/>
            <person name="Hesse C."/>
            <person name="Hori C."/>
            <person name="Igarashi K."/>
            <person name="Jurgens J.A."/>
            <person name="Kallen N."/>
            <person name="Kersten P."/>
            <person name="Kohler A."/>
            <person name="Kuees U."/>
            <person name="Kumar T.K.A."/>
            <person name="Kuo A."/>
            <person name="LaButti K."/>
            <person name="Larrondo L.F."/>
            <person name="Lindquist E."/>
            <person name="Ling A."/>
            <person name="Lombard V."/>
            <person name="Lucas S."/>
            <person name="Lundell T."/>
            <person name="Martin R."/>
            <person name="McLaughlin D.J."/>
            <person name="Morgenstern I."/>
            <person name="Morin E."/>
            <person name="Murat C."/>
            <person name="Nagy L.G."/>
            <person name="Nolan M."/>
            <person name="Ohm R.A."/>
            <person name="Patyshakuliyeva A."/>
            <person name="Rokas A."/>
            <person name="Ruiz-Duenas F.J."/>
            <person name="Sabat G."/>
            <person name="Salamov A."/>
            <person name="Samejima M."/>
            <person name="Schmutz J."/>
            <person name="Slot J.C."/>
            <person name="St John F."/>
            <person name="Stenlid J."/>
            <person name="Sun H."/>
            <person name="Sun S."/>
            <person name="Syed K."/>
            <person name="Tsang A."/>
            <person name="Wiebenga A."/>
            <person name="Young D."/>
            <person name="Pisabarro A."/>
            <person name="Eastwood D.C."/>
            <person name="Martin F."/>
            <person name="Cullen D."/>
            <person name="Grigoriev I.V."/>
            <person name="Hibbett D.S."/>
        </authorList>
    </citation>
    <scope>NUCLEOTIDE SEQUENCE [LARGE SCALE GENOMIC DNA]</scope>
    <source>
        <strain evidence="8">HHB-11173 SS5</strain>
    </source>
</reference>
<evidence type="ECO:0000256" key="5">
    <source>
        <dbReference type="ARBA" id="ARBA00023136"/>
    </source>
</evidence>
<dbReference type="GeneID" id="18885781"/>
<comment type="similarity">
    <text evidence="2">Belongs to the membrane magnesium transporter (TC 1.A.67) family.</text>
</comment>
<evidence type="ECO:0000313" key="8">
    <source>
        <dbReference type="Proteomes" id="UP000054196"/>
    </source>
</evidence>
<evidence type="ECO:0000256" key="6">
    <source>
        <dbReference type="SAM" id="SignalP"/>
    </source>
</evidence>
<name>R7RZG1_PUNST</name>
<evidence type="ECO:0000256" key="2">
    <source>
        <dbReference type="ARBA" id="ARBA00006109"/>
    </source>
</evidence>
<evidence type="ECO:0000313" key="7">
    <source>
        <dbReference type="EMBL" id="EIN03505.1"/>
    </source>
</evidence>
<gene>
    <name evidence="7" type="ORF">PUNSTDRAFT_78103</name>
</gene>
<dbReference type="eggNOG" id="KOG3918">
    <property type="taxonomic scope" value="Eukaryota"/>
</dbReference>
<dbReference type="EMBL" id="JH687562">
    <property type="protein sequence ID" value="EIN03505.1"/>
    <property type="molecule type" value="Genomic_DNA"/>
</dbReference>
<accession>R7RZG1</accession>
<dbReference type="OrthoDB" id="44756at2759"/>
<feature type="chain" id="PRO_5004443663" evidence="6">
    <location>
        <begin position="18"/>
        <end position="90"/>
    </location>
</feature>
<keyword evidence="5" id="KW-0472">Membrane</keyword>
<evidence type="ECO:0000256" key="1">
    <source>
        <dbReference type="ARBA" id="ARBA00004127"/>
    </source>
</evidence>